<keyword evidence="4 6" id="KW-0371">Homeobox</keyword>
<proteinExistence type="inferred from homology"/>
<dbReference type="Gene3D" id="1.10.10.60">
    <property type="entry name" value="Homeodomain-like"/>
    <property type="match status" value="1"/>
</dbReference>
<keyword evidence="3 6" id="KW-0238">DNA-binding</keyword>
<dbReference type="InterPro" id="IPR020479">
    <property type="entry name" value="HD_metazoa"/>
</dbReference>
<name>A0AA97LJE5_EUBMA</name>
<dbReference type="GO" id="GO:0005634">
    <property type="term" value="C:nucleus"/>
    <property type="evidence" value="ECO:0007669"/>
    <property type="project" value="UniProtKB-SubCell"/>
</dbReference>
<dbReference type="KEGG" id="emc:129342359"/>
<feature type="compositionally biased region" description="Basic and acidic residues" evidence="8">
    <location>
        <begin position="57"/>
        <end position="85"/>
    </location>
</feature>
<dbReference type="GeneID" id="129342359"/>
<dbReference type="GO" id="GO:0000981">
    <property type="term" value="F:DNA-binding transcription factor activity, RNA polymerase II-specific"/>
    <property type="evidence" value="ECO:0007669"/>
    <property type="project" value="InterPro"/>
</dbReference>
<evidence type="ECO:0000256" key="2">
    <source>
        <dbReference type="ARBA" id="ARBA00005661"/>
    </source>
</evidence>
<feature type="DNA-binding region" description="Homeobox" evidence="6">
    <location>
        <begin position="120"/>
        <end position="179"/>
    </location>
</feature>
<protein>
    <submittedName>
        <fullName evidence="11">Homeobox protein Nkx-2.6</fullName>
    </submittedName>
</protein>
<evidence type="ECO:0000256" key="8">
    <source>
        <dbReference type="SAM" id="MobiDB-lite"/>
    </source>
</evidence>
<comment type="similarity">
    <text evidence="2">Belongs to the NK-2 homeobox family.</text>
</comment>
<dbReference type="FunFam" id="1.10.10.60:FF:000078">
    <property type="entry name" value="NK2 homeobox 3"/>
    <property type="match status" value="1"/>
</dbReference>
<feature type="domain" description="Homeobox" evidence="9">
    <location>
        <begin position="118"/>
        <end position="178"/>
    </location>
</feature>
<evidence type="ECO:0000256" key="7">
    <source>
        <dbReference type="RuleBase" id="RU000682"/>
    </source>
</evidence>
<dbReference type="PROSITE" id="PS50071">
    <property type="entry name" value="HOMEOBOX_2"/>
    <property type="match status" value="1"/>
</dbReference>
<dbReference type="SMART" id="SM00389">
    <property type="entry name" value="HOX"/>
    <property type="match status" value="1"/>
</dbReference>
<dbReference type="RefSeq" id="XP_054854042.1">
    <property type="nucleotide sequence ID" value="XM_054998067.1"/>
</dbReference>
<gene>
    <name evidence="11" type="primary">NKX2-6</name>
</gene>
<dbReference type="Pfam" id="PF00046">
    <property type="entry name" value="Homeodomain"/>
    <property type="match status" value="1"/>
</dbReference>
<dbReference type="SUPFAM" id="SSF46689">
    <property type="entry name" value="Homeodomain-like"/>
    <property type="match status" value="1"/>
</dbReference>
<dbReference type="CTD" id="137814"/>
<dbReference type="AlphaFoldDB" id="A0AA97LJE5"/>
<dbReference type="PANTHER" id="PTHR24340">
    <property type="entry name" value="HOMEOBOX PROTEIN NKX"/>
    <property type="match status" value="1"/>
</dbReference>
<dbReference type="PRINTS" id="PR00024">
    <property type="entry name" value="HOMEOBOX"/>
</dbReference>
<feature type="region of interest" description="Disordered" evidence="8">
    <location>
        <begin position="26"/>
        <end position="93"/>
    </location>
</feature>
<dbReference type="InterPro" id="IPR001356">
    <property type="entry name" value="HD"/>
</dbReference>
<dbReference type="CDD" id="cd00086">
    <property type="entry name" value="homeodomain"/>
    <property type="match status" value="1"/>
</dbReference>
<dbReference type="GO" id="GO:0000978">
    <property type="term" value="F:RNA polymerase II cis-regulatory region sequence-specific DNA binding"/>
    <property type="evidence" value="ECO:0007669"/>
    <property type="project" value="TreeGrafter"/>
</dbReference>
<organism evidence="10 11">
    <name type="scientific">Eublepharis macularius</name>
    <name type="common">Leopard gecko</name>
    <name type="synonym">Cyrtodactylus macularius</name>
    <dbReference type="NCBI Taxonomy" id="481883"/>
    <lineage>
        <taxon>Eukaryota</taxon>
        <taxon>Metazoa</taxon>
        <taxon>Chordata</taxon>
        <taxon>Craniata</taxon>
        <taxon>Vertebrata</taxon>
        <taxon>Euteleostomi</taxon>
        <taxon>Lepidosauria</taxon>
        <taxon>Squamata</taxon>
        <taxon>Bifurcata</taxon>
        <taxon>Gekkota</taxon>
        <taxon>Eublepharidae</taxon>
        <taxon>Eublepharinae</taxon>
        <taxon>Eublepharis</taxon>
    </lineage>
</organism>
<evidence type="ECO:0000256" key="6">
    <source>
        <dbReference type="PROSITE-ProRule" id="PRU00108"/>
    </source>
</evidence>
<accession>A0AA97LJE5</accession>
<dbReference type="PROSITE" id="PS00027">
    <property type="entry name" value="HOMEOBOX_1"/>
    <property type="match status" value="1"/>
</dbReference>
<sequence>MLSSPISPNTPFSVKDILKLKQQSSFASPRLLRETPGLPFAPPAFMHKDPPVAFSPFERREDYRRGKGGTEEEEPQRDGDARLTDAQHNQRTGREAIRSLARSQMRRDLDLPDCPRPRQHRKPRVLFSQVQVFELERHFKQQKYLSAPERDHLASLLKLTSTQVKIWFQNRRYKSKRQCQDNTWKLSAPPLSHSLPPRKVAVPVLVRDGRPCLGDCQAYSAPSSLAVSPYASYLSACSNLPCSANYSCSYPMGSSLL</sequence>
<reference evidence="11" key="1">
    <citation type="submission" date="2025-08" db="UniProtKB">
        <authorList>
            <consortium name="RefSeq"/>
        </authorList>
    </citation>
    <scope>IDENTIFICATION</scope>
    <source>
        <tissue evidence="11">Blood</tissue>
    </source>
</reference>
<evidence type="ECO:0000313" key="10">
    <source>
        <dbReference type="Proteomes" id="UP001190640"/>
    </source>
</evidence>
<evidence type="ECO:0000256" key="1">
    <source>
        <dbReference type="ARBA" id="ARBA00004123"/>
    </source>
</evidence>
<keyword evidence="5 6" id="KW-0539">Nucleus</keyword>
<comment type="subcellular location">
    <subcellularLocation>
        <location evidence="1 6 7">Nucleus</location>
    </subcellularLocation>
</comment>
<dbReference type="InterPro" id="IPR009057">
    <property type="entry name" value="Homeodomain-like_sf"/>
</dbReference>
<dbReference type="PANTHER" id="PTHR24340:SF111">
    <property type="entry name" value="HOMEOBOX DOMAIN-CONTAINING PROTEIN"/>
    <property type="match status" value="1"/>
</dbReference>
<keyword evidence="10" id="KW-1185">Reference proteome</keyword>
<evidence type="ECO:0000256" key="4">
    <source>
        <dbReference type="ARBA" id="ARBA00023155"/>
    </source>
</evidence>
<dbReference type="InterPro" id="IPR050394">
    <property type="entry name" value="Homeobox_NK-like"/>
</dbReference>
<evidence type="ECO:0000256" key="5">
    <source>
        <dbReference type="ARBA" id="ARBA00023242"/>
    </source>
</evidence>
<dbReference type="Proteomes" id="UP001190640">
    <property type="component" value="Chromosome 14"/>
</dbReference>
<evidence type="ECO:0000313" key="11">
    <source>
        <dbReference type="RefSeq" id="XP_054854042.1"/>
    </source>
</evidence>
<evidence type="ECO:0000256" key="3">
    <source>
        <dbReference type="ARBA" id="ARBA00023125"/>
    </source>
</evidence>
<dbReference type="GO" id="GO:0030154">
    <property type="term" value="P:cell differentiation"/>
    <property type="evidence" value="ECO:0007669"/>
    <property type="project" value="TreeGrafter"/>
</dbReference>
<evidence type="ECO:0000259" key="9">
    <source>
        <dbReference type="PROSITE" id="PS50071"/>
    </source>
</evidence>
<dbReference type="InterPro" id="IPR017970">
    <property type="entry name" value="Homeobox_CS"/>
</dbReference>